<reference evidence="3" key="1">
    <citation type="journal article" date="2019" name="Int. J. Syst. Evol. Microbiol.">
        <title>The Global Catalogue of Microorganisms (GCM) 10K type strain sequencing project: providing services to taxonomists for standard genome sequencing and annotation.</title>
        <authorList>
            <consortium name="The Broad Institute Genomics Platform"/>
            <consortium name="The Broad Institute Genome Sequencing Center for Infectious Disease"/>
            <person name="Wu L."/>
            <person name="Ma J."/>
        </authorList>
    </citation>
    <scope>NUCLEOTIDE SEQUENCE [LARGE SCALE GENOMIC DNA]</scope>
    <source>
        <strain evidence="3">CGMCC 1.16619</strain>
    </source>
</reference>
<name>A0ABW0QJU2_9GAMM</name>
<evidence type="ECO:0000256" key="1">
    <source>
        <dbReference type="SAM" id="MobiDB-lite"/>
    </source>
</evidence>
<comment type="caution">
    <text evidence="2">The sequence shown here is derived from an EMBL/GenBank/DDBJ whole genome shotgun (WGS) entry which is preliminary data.</text>
</comment>
<protein>
    <submittedName>
        <fullName evidence="2">Uncharacterized protein</fullName>
    </submittedName>
</protein>
<dbReference type="EMBL" id="JBHSNF010000001">
    <property type="protein sequence ID" value="MFC5525231.1"/>
    <property type="molecule type" value="Genomic_DNA"/>
</dbReference>
<accession>A0ABW0QJU2</accession>
<dbReference type="Proteomes" id="UP001596114">
    <property type="component" value="Unassembled WGS sequence"/>
</dbReference>
<organism evidence="2 3">
    <name type="scientific">Rhodanobacter ginsengisoli</name>
    <dbReference type="NCBI Taxonomy" id="418646"/>
    <lineage>
        <taxon>Bacteria</taxon>
        <taxon>Pseudomonadati</taxon>
        <taxon>Pseudomonadota</taxon>
        <taxon>Gammaproteobacteria</taxon>
        <taxon>Lysobacterales</taxon>
        <taxon>Rhodanobacteraceae</taxon>
        <taxon>Rhodanobacter</taxon>
    </lineage>
</organism>
<feature type="compositionally biased region" description="Low complexity" evidence="1">
    <location>
        <begin position="63"/>
        <end position="77"/>
    </location>
</feature>
<gene>
    <name evidence="2" type="ORF">ACFPPA_05690</name>
</gene>
<sequence length="77" mass="8007">MPAYRPLDEALTKPIAEPAPPAAHCSWRGAPAVCVLDGLAWIEQWRGKLQGANADRATSARVSAGAASTTPTPGAQR</sequence>
<evidence type="ECO:0000313" key="2">
    <source>
        <dbReference type="EMBL" id="MFC5525231.1"/>
    </source>
</evidence>
<dbReference type="RefSeq" id="WP_377318116.1">
    <property type="nucleotide sequence ID" value="NZ_JBHSNF010000001.1"/>
</dbReference>
<evidence type="ECO:0000313" key="3">
    <source>
        <dbReference type="Proteomes" id="UP001596114"/>
    </source>
</evidence>
<feature type="region of interest" description="Disordered" evidence="1">
    <location>
        <begin position="57"/>
        <end position="77"/>
    </location>
</feature>
<proteinExistence type="predicted"/>
<keyword evidence="3" id="KW-1185">Reference proteome</keyword>